<protein>
    <submittedName>
        <fullName evidence="2">Uncharacterized protein</fullName>
    </submittedName>
</protein>
<dbReference type="EMBL" id="CAJPWZ010002162">
    <property type="protein sequence ID" value="CAG2231981.1"/>
    <property type="molecule type" value="Genomic_DNA"/>
</dbReference>
<organism evidence="2 3">
    <name type="scientific">Mytilus edulis</name>
    <name type="common">Blue mussel</name>
    <dbReference type="NCBI Taxonomy" id="6550"/>
    <lineage>
        <taxon>Eukaryota</taxon>
        <taxon>Metazoa</taxon>
        <taxon>Spiralia</taxon>
        <taxon>Lophotrochozoa</taxon>
        <taxon>Mollusca</taxon>
        <taxon>Bivalvia</taxon>
        <taxon>Autobranchia</taxon>
        <taxon>Pteriomorphia</taxon>
        <taxon>Mytilida</taxon>
        <taxon>Mytiloidea</taxon>
        <taxon>Mytilidae</taxon>
        <taxon>Mytilinae</taxon>
        <taxon>Mytilus</taxon>
    </lineage>
</organism>
<sequence>MDQAQVLKSRYSLVGKCLIAIILKVKPHQTQILNESFNKLKKDHSLLDYSFEELETEFNGLTGEVMVDVLAVGGNDLSSENEPVKLTRDISFFADYIINCYHVNHVVIGQLLSSKMPKQKSRTRRKAAPQNLVEDVQHLVEEQSQELPPIYRPPVQGRKARQAVPETNTEQPSIRTADDICL</sequence>
<evidence type="ECO:0000313" key="2">
    <source>
        <dbReference type="EMBL" id="CAG2231981.1"/>
    </source>
</evidence>
<reference evidence="2" key="1">
    <citation type="submission" date="2021-03" db="EMBL/GenBank/DDBJ databases">
        <authorList>
            <person name="Bekaert M."/>
        </authorList>
    </citation>
    <scope>NUCLEOTIDE SEQUENCE</scope>
</reference>
<proteinExistence type="predicted"/>
<dbReference type="Proteomes" id="UP000683360">
    <property type="component" value="Unassembled WGS sequence"/>
</dbReference>
<evidence type="ECO:0000313" key="3">
    <source>
        <dbReference type="Proteomes" id="UP000683360"/>
    </source>
</evidence>
<keyword evidence="3" id="KW-1185">Reference proteome</keyword>
<dbReference type="OrthoDB" id="6153803at2759"/>
<dbReference type="AlphaFoldDB" id="A0A8S3TER6"/>
<accession>A0A8S3TER6</accession>
<comment type="caution">
    <text evidence="2">The sequence shown here is derived from an EMBL/GenBank/DDBJ whole genome shotgun (WGS) entry which is preliminary data.</text>
</comment>
<name>A0A8S3TER6_MYTED</name>
<evidence type="ECO:0000256" key="1">
    <source>
        <dbReference type="SAM" id="MobiDB-lite"/>
    </source>
</evidence>
<feature type="region of interest" description="Disordered" evidence="1">
    <location>
        <begin position="143"/>
        <end position="182"/>
    </location>
</feature>
<gene>
    <name evidence="2" type="ORF">MEDL_44764</name>
</gene>
<feature type="compositionally biased region" description="Polar residues" evidence="1">
    <location>
        <begin position="165"/>
        <end position="174"/>
    </location>
</feature>